<reference evidence="1 2" key="1">
    <citation type="submission" date="2018-04" db="EMBL/GenBank/DDBJ databases">
        <authorList>
            <person name="Vogel A."/>
        </authorList>
    </citation>
    <scope>NUCLEOTIDE SEQUENCE [LARGE SCALE GENOMIC DNA]</scope>
</reference>
<dbReference type="EMBL" id="OOIL02000923">
    <property type="protein sequence ID" value="VFQ70649.1"/>
    <property type="molecule type" value="Genomic_DNA"/>
</dbReference>
<gene>
    <name evidence="1" type="ORF">CCAM_LOCUS12425</name>
</gene>
<name>A0A484L2U0_9ASTE</name>
<sequence>MAFRTPRGDSLRISSIESPGPPKLEWGFEIRRRVSNRTFWRWFGGRCCASCRSLRRNRFRDTDFLDRDPIIFSIPRTICLGPGVFFGSSIGGPFSSEGPGGCTGITLRNPLDSGGSGLFSTSFIEGNLLDSRVPMAASAQVPWSVGAPEVVGAESQRFFLLVSSKKKKPAWVIISLVCEECSTGASPFD</sequence>
<dbReference type="Proteomes" id="UP000595140">
    <property type="component" value="Unassembled WGS sequence"/>
</dbReference>
<organism evidence="1 2">
    <name type="scientific">Cuscuta campestris</name>
    <dbReference type="NCBI Taxonomy" id="132261"/>
    <lineage>
        <taxon>Eukaryota</taxon>
        <taxon>Viridiplantae</taxon>
        <taxon>Streptophyta</taxon>
        <taxon>Embryophyta</taxon>
        <taxon>Tracheophyta</taxon>
        <taxon>Spermatophyta</taxon>
        <taxon>Magnoliopsida</taxon>
        <taxon>eudicotyledons</taxon>
        <taxon>Gunneridae</taxon>
        <taxon>Pentapetalae</taxon>
        <taxon>asterids</taxon>
        <taxon>lamiids</taxon>
        <taxon>Solanales</taxon>
        <taxon>Convolvulaceae</taxon>
        <taxon>Cuscuteae</taxon>
        <taxon>Cuscuta</taxon>
        <taxon>Cuscuta subgen. Grammica</taxon>
        <taxon>Cuscuta sect. Cleistogrammica</taxon>
    </lineage>
</organism>
<protein>
    <submittedName>
        <fullName evidence="1">Uncharacterized protein</fullName>
    </submittedName>
</protein>
<evidence type="ECO:0000313" key="2">
    <source>
        <dbReference type="Proteomes" id="UP000595140"/>
    </source>
</evidence>
<accession>A0A484L2U0</accession>
<proteinExistence type="predicted"/>
<evidence type="ECO:0000313" key="1">
    <source>
        <dbReference type="EMBL" id="VFQ70649.1"/>
    </source>
</evidence>
<dbReference type="AlphaFoldDB" id="A0A484L2U0"/>
<keyword evidence="2" id="KW-1185">Reference proteome</keyword>